<dbReference type="SMART" id="SM00857">
    <property type="entry name" value="Resolvase"/>
    <property type="match status" value="1"/>
</dbReference>
<dbReference type="Pfam" id="PF07508">
    <property type="entry name" value="Recombinase"/>
    <property type="match status" value="1"/>
</dbReference>
<evidence type="ECO:0000313" key="5">
    <source>
        <dbReference type="EMBL" id="WNZ45311.1"/>
    </source>
</evidence>
<dbReference type="PANTHER" id="PTHR30461">
    <property type="entry name" value="DNA-INVERTASE FROM LAMBDOID PROPHAGE"/>
    <property type="match status" value="1"/>
</dbReference>
<dbReference type="Gene3D" id="3.40.50.1390">
    <property type="entry name" value="Resolvase, N-terminal catalytic domain"/>
    <property type="match status" value="1"/>
</dbReference>
<dbReference type="InterPro" id="IPR011109">
    <property type="entry name" value="DNA_bind_recombinase_dom"/>
</dbReference>
<evidence type="ECO:0000259" key="3">
    <source>
        <dbReference type="PROSITE" id="PS51737"/>
    </source>
</evidence>
<reference evidence="4" key="2">
    <citation type="submission" date="2023-07" db="EMBL/GenBank/DDBJ databases">
        <authorList>
            <person name="Bai X.-H."/>
            <person name="Wang H.-H."/>
            <person name="Wang J."/>
            <person name="Ma M.-Y."/>
            <person name="Hu H.-H."/>
            <person name="Song Z.-L."/>
            <person name="Ma H.-G."/>
            <person name="Fan Y."/>
            <person name="Du C.-Y."/>
            <person name="Xu J.-C."/>
        </authorList>
    </citation>
    <scope>NUCLEOTIDE SEQUENCE</scope>
    <source>
        <strain evidence="4">CZ1</strain>
    </source>
</reference>
<dbReference type="PROSITE" id="PS51737">
    <property type="entry name" value="RECOMBINASE_DNA_BIND"/>
    <property type="match status" value="1"/>
</dbReference>
<dbReference type="InterPro" id="IPR036162">
    <property type="entry name" value="Resolvase-like_N_sf"/>
</dbReference>
<dbReference type="CDD" id="cd00338">
    <property type="entry name" value="Ser_Recombinase"/>
    <property type="match status" value="1"/>
</dbReference>
<dbReference type="GO" id="GO:0000150">
    <property type="term" value="F:DNA strand exchange activity"/>
    <property type="evidence" value="ECO:0007669"/>
    <property type="project" value="InterPro"/>
</dbReference>
<accession>A0AA96WNH8</accession>
<feature type="domain" description="Recombinase" evidence="3">
    <location>
        <begin position="176"/>
        <end position="322"/>
    </location>
</feature>
<dbReference type="PROSITE" id="PS51736">
    <property type="entry name" value="RECOMBINASES_3"/>
    <property type="match status" value="1"/>
</dbReference>
<dbReference type="EMBL" id="CP130144">
    <property type="protein sequence ID" value="WNZ45311.1"/>
    <property type="molecule type" value="Genomic_DNA"/>
</dbReference>
<reference evidence="4" key="1">
    <citation type="journal article" date="2023" name="Plants (Basel)">
        <title>Genomic Analysis of Leptolyngbya boryana CZ1 Reveals Efficient Carbon Fixation Modules.</title>
        <authorList>
            <person name="Bai X."/>
            <person name="Wang H."/>
            <person name="Cheng W."/>
            <person name="Wang J."/>
            <person name="Ma M."/>
            <person name="Hu H."/>
            <person name="Song Z."/>
            <person name="Ma H."/>
            <person name="Fan Y."/>
            <person name="Du C."/>
            <person name="Xu J."/>
        </authorList>
    </citation>
    <scope>NUCLEOTIDE SEQUENCE</scope>
    <source>
        <strain evidence="4">CZ1</strain>
    </source>
</reference>
<dbReference type="Pfam" id="PF00239">
    <property type="entry name" value="Resolvase"/>
    <property type="match status" value="1"/>
</dbReference>
<dbReference type="AlphaFoldDB" id="A0AA96WNH8"/>
<evidence type="ECO:0000313" key="4">
    <source>
        <dbReference type="EMBL" id="WNZ43366.1"/>
    </source>
</evidence>
<evidence type="ECO:0000259" key="2">
    <source>
        <dbReference type="PROSITE" id="PS51736"/>
    </source>
</evidence>
<feature type="coiled-coil region" evidence="1">
    <location>
        <begin position="403"/>
        <end position="430"/>
    </location>
</feature>
<dbReference type="GO" id="GO:0003677">
    <property type="term" value="F:DNA binding"/>
    <property type="evidence" value="ECO:0007669"/>
    <property type="project" value="InterPro"/>
</dbReference>
<dbReference type="SUPFAM" id="SSF53041">
    <property type="entry name" value="Resolvase-like"/>
    <property type="match status" value="1"/>
</dbReference>
<protein>
    <submittedName>
        <fullName evidence="4">Recombinase family protein</fullName>
    </submittedName>
</protein>
<dbReference type="PANTHER" id="PTHR30461:SF23">
    <property type="entry name" value="DNA RECOMBINASE-RELATED"/>
    <property type="match status" value="1"/>
</dbReference>
<name>A0AA96WNH8_LEPBY</name>
<keyword evidence="1" id="KW-0175">Coiled coil</keyword>
<dbReference type="InterPro" id="IPR038109">
    <property type="entry name" value="DNA_bind_recomb_sf"/>
</dbReference>
<dbReference type="Pfam" id="PF13408">
    <property type="entry name" value="Zn_ribbon_recom"/>
    <property type="match status" value="1"/>
</dbReference>
<dbReference type="InterPro" id="IPR006119">
    <property type="entry name" value="Resolv_N"/>
</dbReference>
<gene>
    <name evidence="4" type="ORF">Q2T42_16060</name>
    <name evidence="5" type="ORF">Q2T42_26330</name>
</gene>
<proteinExistence type="predicted"/>
<sequence>MNVSTTTSKITSKHTERKAIVYLRQSSQKQVREHVDSQLSQRTLAERAKTLGWHSSRVEVFDADLGLSANQAECRDDFKAMIAEVALGHVGIVFGWDVSRLARNNADWYQLLDIAAMFNTLIGDNDGIYDPKVYNDRLLLGLKGTMSEAELYTLRQRLNAGRMSKVQRGEYIQHLPTGLVRLPPMQKVVKDPDAQVRHVIELVFAKFEELGSCPKVMRYCRDHEVQLPRHQTSGFDQGELLWKKPSVAAIYEIISNPAYAGAFVYGRRPTDPTRRKPGRHSTGTVRKPLDEWQCIIQSVYPAYISWEQYMSNQARLRDNAHRYAEQYGGQRGAPRNGAALLQGLATCGCCGKMMRVHYKPSVRYVCIGLKQAFGEPACAHLDGDSIEAYIVQAFFEAIAPAQLDALESVLEQQQQEQQRLEQYHQQQIQRAQYEVTLARRRYEQVDPDNRLVASELEHQWEEKLRDLQTAQESANRFAQHPSTDSLCPQMRQKLHDLNQHLPQLWASEQLTNEQRKQLLRSLIARVILHRIAPDQVEVKIVWVSGHFSQGIVTPPIWRQWEVTNYPEILKRIEQLWQEGYTDNQIAQSLNDAGFHSARNLNFTSSSVLKIRRQQHWDSILQQHKGAEKIDGMWTIQGLAKHLGVPIHWIYNRIRNGKLSEPDLIRRPSGYYLIPDDEELMFRLGQLVKQTRPSPKSSS</sequence>
<evidence type="ECO:0000256" key="1">
    <source>
        <dbReference type="SAM" id="Coils"/>
    </source>
</evidence>
<dbReference type="InterPro" id="IPR050639">
    <property type="entry name" value="SSR_resolvase"/>
</dbReference>
<organism evidence="4">
    <name type="scientific">Leptolyngbya boryana CZ1</name>
    <dbReference type="NCBI Taxonomy" id="3060204"/>
    <lineage>
        <taxon>Bacteria</taxon>
        <taxon>Bacillati</taxon>
        <taxon>Cyanobacteriota</taxon>
        <taxon>Cyanophyceae</taxon>
        <taxon>Leptolyngbyales</taxon>
        <taxon>Leptolyngbyaceae</taxon>
        <taxon>Leptolyngbya group</taxon>
        <taxon>Leptolyngbya</taxon>
    </lineage>
</organism>
<dbReference type="Gene3D" id="3.90.1750.20">
    <property type="entry name" value="Putative Large Serine Recombinase, Chain B, Domain 2"/>
    <property type="match status" value="1"/>
</dbReference>
<dbReference type="EMBL" id="CP130144">
    <property type="protein sequence ID" value="WNZ43366.1"/>
    <property type="molecule type" value="Genomic_DNA"/>
</dbReference>
<dbReference type="InterPro" id="IPR025827">
    <property type="entry name" value="Zn_ribbon_recom_dom"/>
</dbReference>
<dbReference type="RefSeq" id="WP_316425685.1">
    <property type="nucleotide sequence ID" value="NZ_CP130144.1"/>
</dbReference>
<feature type="domain" description="Resolvase/invertase-type recombinase catalytic" evidence="2">
    <location>
        <begin position="18"/>
        <end position="169"/>
    </location>
</feature>